<reference evidence="1" key="1">
    <citation type="submission" date="2019-06" db="EMBL/GenBank/DDBJ databases">
        <authorList>
            <consortium name="Wellcome Sanger Institute Data Sharing"/>
        </authorList>
    </citation>
    <scope>NUCLEOTIDE SEQUENCE [LARGE SCALE GENOMIC DNA]</scope>
</reference>
<evidence type="ECO:0000313" key="2">
    <source>
        <dbReference type="Proteomes" id="UP000472267"/>
    </source>
</evidence>
<dbReference type="OMA" id="PRKLQCC"/>
<accession>A0A672JLR4</accession>
<evidence type="ECO:0000313" key="1">
    <source>
        <dbReference type="Ensembl" id="ENSSFAP00005054129.1"/>
    </source>
</evidence>
<dbReference type="PANTHER" id="PTHR46829">
    <property type="entry name" value="STERILE ALPHA MOTIF DOMAIN-CONTAINING PROTEIN 15"/>
    <property type="match status" value="1"/>
</dbReference>
<proteinExistence type="predicted"/>
<organism evidence="1 2">
    <name type="scientific">Salarias fasciatus</name>
    <name type="common">Jewelled blenny</name>
    <name type="synonym">Blennius fasciatus</name>
    <dbReference type="NCBI Taxonomy" id="181472"/>
    <lineage>
        <taxon>Eukaryota</taxon>
        <taxon>Metazoa</taxon>
        <taxon>Chordata</taxon>
        <taxon>Craniata</taxon>
        <taxon>Vertebrata</taxon>
        <taxon>Euteleostomi</taxon>
        <taxon>Actinopterygii</taxon>
        <taxon>Neopterygii</taxon>
        <taxon>Teleostei</taxon>
        <taxon>Neoteleostei</taxon>
        <taxon>Acanthomorphata</taxon>
        <taxon>Ovalentaria</taxon>
        <taxon>Blenniimorphae</taxon>
        <taxon>Blenniiformes</taxon>
        <taxon>Blennioidei</taxon>
        <taxon>Blenniidae</taxon>
        <taxon>Salariinae</taxon>
        <taxon>Salarias</taxon>
    </lineage>
</organism>
<dbReference type="Ensembl" id="ENSSFAT00005055808.1">
    <property type="protein sequence ID" value="ENSSFAP00005054129.1"/>
    <property type="gene ID" value="ENSSFAG00005025792.1"/>
</dbReference>
<name>A0A672JLR4_SALFA</name>
<dbReference type="PANTHER" id="PTHR46829:SF1">
    <property type="entry name" value="STERILE ALPHA MOTIF DOMAIN-CONTAINING PROTEIN 15"/>
    <property type="match status" value="1"/>
</dbReference>
<dbReference type="Proteomes" id="UP000472267">
    <property type="component" value="Chromosome 15"/>
</dbReference>
<dbReference type="InParanoid" id="A0A672JLR4"/>
<sequence>MLCTLQVISARVRELLGITEVPWSRSVADPRRDSMGLFLERKSRTGDRADGLTWQQFLDDMSQTERESENQI</sequence>
<protein>
    <submittedName>
        <fullName evidence="1">Uncharacterized protein</fullName>
    </submittedName>
</protein>
<reference evidence="1" key="3">
    <citation type="submission" date="2025-09" db="UniProtKB">
        <authorList>
            <consortium name="Ensembl"/>
        </authorList>
    </citation>
    <scope>IDENTIFICATION</scope>
</reference>
<dbReference type="AlphaFoldDB" id="A0A672JLR4"/>
<keyword evidence="2" id="KW-1185">Reference proteome</keyword>
<reference evidence="1" key="2">
    <citation type="submission" date="2025-08" db="UniProtKB">
        <authorList>
            <consortium name="Ensembl"/>
        </authorList>
    </citation>
    <scope>IDENTIFICATION</scope>
</reference>